<evidence type="ECO:0000256" key="6">
    <source>
        <dbReference type="RuleBase" id="RU364082"/>
    </source>
</evidence>
<dbReference type="PANTHER" id="PTHR10491">
    <property type="entry name" value="DTDP-4-DEHYDRORHAMNOSE REDUCTASE"/>
    <property type="match status" value="1"/>
</dbReference>
<feature type="domain" description="RmlD-like substrate binding" evidence="7">
    <location>
        <begin position="2"/>
        <end position="194"/>
    </location>
</feature>
<gene>
    <name evidence="8" type="ORF">MFFC18_01360</name>
</gene>
<dbReference type="Proteomes" id="UP000322214">
    <property type="component" value="Chromosome"/>
</dbReference>
<dbReference type="SUPFAM" id="SSF51735">
    <property type="entry name" value="NAD(P)-binding Rossmann-fold domains"/>
    <property type="match status" value="1"/>
</dbReference>
<dbReference type="InterPro" id="IPR005913">
    <property type="entry name" value="dTDP_dehydrorham_reduct"/>
</dbReference>
<protein>
    <recommendedName>
        <fullName evidence="4 6">dTDP-4-dehydrorhamnose reductase</fullName>
        <ecNumber evidence="3 6">1.1.1.133</ecNumber>
    </recommendedName>
</protein>
<proteinExistence type="inferred from homology"/>
<dbReference type="InterPro" id="IPR036291">
    <property type="entry name" value="NAD(P)-bd_dom_sf"/>
</dbReference>
<dbReference type="AlphaFoldDB" id="A0A5B9P472"/>
<dbReference type="RefSeq" id="WP_075082891.1">
    <property type="nucleotide sequence ID" value="NZ_CP042912.1"/>
</dbReference>
<dbReference type="EMBL" id="CP042912">
    <property type="protein sequence ID" value="QEG20289.1"/>
    <property type="molecule type" value="Genomic_DNA"/>
</dbReference>
<comment type="catalytic activity">
    <reaction evidence="5">
        <text>dTDP-beta-L-rhamnose + NADP(+) = dTDP-4-dehydro-beta-L-rhamnose + NADPH + H(+)</text>
        <dbReference type="Rhea" id="RHEA:21796"/>
        <dbReference type="ChEBI" id="CHEBI:15378"/>
        <dbReference type="ChEBI" id="CHEBI:57510"/>
        <dbReference type="ChEBI" id="CHEBI:57783"/>
        <dbReference type="ChEBI" id="CHEBI:58349"/>
        <dbReference type="ChEBI" id="CHEBI:62830"/>
        <dbReference type="EC" id="1.1.1.133"/>
    </reaction>
</comment>
<evidence type="ECO:0000256" key="2">
    <source>
        <dbReference type="ARBA" id="ARBA00010944"/>
    </source>
</evidence>
<dbReference type="STRING" id="980251.GCA_001642875_05095"/>
<evidence type="ECO:0000256" key="1">
    <source>
        <dbReference type="ARBA" id="ARBA00004781"/>
    </source>
</evidence>
<dbReference type="GO" id="GO:0008831">
    <property type="term" value="F:dTDP-4-dehydrorhamnose reductase activity"/>
    <property type="evidence" value="ECO:0007669"/>
    <property type="project" value="UniProtKB-EC"/>
</dbReference>
<name>A0A5B9P472_9BACT</name>
<keyword evidence="9" id="KW-1185">Reference proteome</keyword>
<dbReference type="KEGG" id="mff:MFFC18_01360"/>
<evidence type="ECO:0000313" key="8">
    <source>
        <dbReference type="EMBL" id="QEG20289.1"/>
    </source>
</evidence>
<dbReference type="Pfam" id="PF04321">
    <property type="entry name" value="RmlD_sub_bind"/>
    <property type="match status" value="1"/>
</dbReference>
<keyword evidence="6" id="KW-0521">NADP</keyword>
<dbReference type="OrthoDB" id="252618at2"/>
<comment type="pathway">
    <text evidence="1 6">Carbohydrate biosynthesis; dTDP-L-rhamnose biosynthesis.</text>
</comment>
<comment type="function">
    <text evidence="6">Catalyzes the reduction of dTDP-6-deoxy-L-lyxo-4-hexulose to yield dTDP-L-rhamnose.</text>
</comment>
<evidence type="ECO:0000313" key="9">
    <source>
        <dbReference type="Proteomes" id="UP000322214"/>
    </source>
</evidence>
<dbReference type="GO" id="GO:0006556">
    <property type="term" value="P:S-adenosylmethionine biosynthetic process"/>
    <property type="evidence" value="ECO:0007669"/>
    <property type="project" value="TreeGrafter"/>
</dbReference>
<dbReference type="GO" id="GO:0048269">
    <property type="term" value="C:methionine adenosyltransferase complex"/>
    <property type="evidence" value="ECO:0007669"/>
    <property type="project" value="TreeGrafter"/>
</dbReference>
<dbReference type="InterPro" id="IPR029903">
    <property type="entry name" value="RmlD-like-bd"/>
</dbReference>
<dbReference type="GO" id="GO:0048270">
    <property type="term" value="F:methionine adenosyltransferase regulator activity"/>
    <property type="evidence" value="ECO:0007669"/>
    <property type="project" value="TreeGrafter"/>
</dbReference>
<evidence type="ECO:0000256" key="3">
    <source>
        <dbReference type="ARBA" id="ARBA00012929"/>
    </source>
</evidence>
<evidence type="ECO:0000256" key="4">
    <source>
        <dbReference type="ARBA" id="ARBA00017099"/>
    </source>
</evidence>
<organism evidence="8 9">
    <name type="scientific">Mariniblastus fucicola</name>
    <dbReference type="NCBI Taxonomy" id="980251"/>
    <lineage>
        <taxon>Bacteria</taxon>
        <taxon>Pseudomonadati</taxon>
        <taxon>Planctomycetota</taxon>
        <taxon>Planctomycetia</taxon>
        <taxon>Pirellulales</taxon>
        <taxon>Pirellulaceae</taxon>
        <taxon>Mariniblastus</taxon>
    </lineage>
</organism>
<dbReference type="Gene3D" id="3.40.50.720">
    <property type="entry name" value="NAD(P)-binding Rossmann-like Domain"/>
    <property type="match status" value="1"/>
</dbReference>
<reference evidence="8 9" key="1">
    <citation type="submission" date="2019-08" db="EMBL/GenBank/DDBJ databases">
        <title>Deep-cultivation of Planctomycetes and their phenomic and genomic characterization uncovers novel biology.</title>
        <authorList>
            <person name="Wiegand S."/>
            <person name="Jogler M."/>
            <person name="Boedeker C."/>
            <person name="Pinto D."/>
            <person name="Vollmers J."/>
            <person name="Rivas-Marin E."/>
            <person name="Kohn T."/>
            <person name="Peeters S.H."/>
            <person name="Heuer A."/>
            <person name="Rast P."/>
            <person name="Oberbeckmann S."/>
            <person name="Bunk B."/>
            <person name="Jeske O."/>
            <person name="Meyerdierks A."/>
            <person name="Storesund J.E."/>
            <person name="Kallscheuer N."/>
            <person name="Luecker S."/>
            <person name="Lage O.M."/>
            <person name="Pohl T."/>
            <person name="Merkel B.J."/>
            <person name="Hornburger P."/>
            <person name="Mueller R.-W."/>
            <person name="Bruemmer F."/>
            <person name="Labrenz M."/>
            <person name="Spormann A.M."/>
            <person name="Op den Camp H."/>
            <person name="Overmann J."/>
            <person name="Amann R."/>
            <person name="Jetten M.S.M."/>
            <person name="Mascher T."/>
            <person name="Medema M.H."/>
            <person name="Devos D.P."/>
            <person name="Kaster A.-K."/>
            <person name="Ovreas L."/>
            <person name="Rohde M."/>
            <person name="Galperin M.Y."/>
            <person name="Jogler C."/>
        </authorList>
    </citation>
    <scope>NUCLEOTIDE SEQUENCE [LARGE SCALE GENOMIC DNA]</scope>
    <source>
        <strain evidence="8 9">FC18</strain>
    </source>
</reference>
<dbReference type="PANTHER" id="PTHR10491:SF4">
    <property type="entry name" value="METHIONINE ADENOSYLTRANSFERASE 2 SUBUNIT BETA"/>
    <property type="match status" value="1"/>
</dbReference>
<keyword evidence="6" id="KW-0560">Oxidoreductase</keyword>
<evidence type="ECO:0000259" key="7">
    <source>
        <dbReference type="Pfam" id="PF04321"/>
    </source>
</evidence>
<sequence>MIALLGSTGYVGKYFAKHLADQNIDFLTLSRSDTAGYSVDSLAAKLRKERVDFLICAAGFTGKPNVDACEIQKSECIDGNAVLPGFLSRVAADVGIRWGHVSSGCIYNGESPSKDGFKETDAPNFSFRTNNCSFYSGTKALGEEVLADDRNCFVWRLRIPFSNVDSPRNYLSKLMRYDRLLEARNSLSNLDDYVRACLKCVTGSVPTGVYNLTNPGSVTTRQVVEKMLELGVAKGDFSFFDDEAAFMISAAKTPRSNCVLNSQKAVDAGLEMPDVLDSIERSLQNWQSECEKK</sequence>
<comment type="similarity">
    <text evidence="2 6">Belongs to the dTDP-4-dehydrorhamnose reductase family.</text>
</comment>
<dbReference type="EC" id="1.1.1.133" evidence="3 6"/>
<evidence type="ECO:0000256" key="5">
    <source>
        <dbReference type="ARBA" id="ARBA00048200"/>
    </source>
</evidence>
<accession>A0A5B9P472</accession>